<organism evidence="3 4">
    <name type="scientific">Thiohalomonas denitrificans</name>
    <dbReference type="NCBI Taxonomy" id="415747"/>
    <lineage>
        <taxon>Bacteria</taxon>
        <taxon>Pseudomonadati</taxon>
        <taxon>Pseudomonadota</taxon>
        <taxon>Gammaproteobacteria</taxon>
        <taxon>Thiohalomonadales</taxon>
        <taxon>Thiohalomonadaceae</taxon>
        <taxon>Thiohalomonas</taxon>
    </lineage>
</organism>
<dbReference type="Proteomes" id="UP000199648">
    <property type="component" value="Unassembled WGS sequence"/>
</dbReference>
<evidence type="ECO:0000256" key="1">
    <source>
        <dbReference type="ARBA" id="ARBA00022801"/>
    </source>
</evidence>
<keyword evidence="1" id="KW-0378">Hydrolase</keyword>
<dbReference type="AlphaFoldDB" id="A0A1G5QYE3"/>
<dbReference type="GO" id="GO:0052689">
    <property type="term" value="F:carboxylic ester hydrolase activity"/>
    <property type="evidence" value="ECO:0007669"/>
    <property type="project" value="UniProtKB-ARBA"/>
</dbReference>
<dbReference type="PANTHER" id="PTHR22946">
    <property type="entry name" value="DIENELACTONE HYDROLASE DOMAIN-CONTAINING PROTEIN-RELATED"/>
    <property type="match status" value="1"/>
</dbReference>
<dbReference type="SUPFAM" id="SSF53474">
    <property type="entry name" value="alpha/beta-Hydrolases"/>
    <property type="match status" value="1"/>
</dbReference>
<evidence type="ECO:0000259" key="2">
    <source>
        <dbReference type="Pfam" id="PF01738"/>
    </source>
</evidence>
<dbReference type="STRING" id="415747.SAMN03097708_02938"/>
<reference evidence="3 4" key="1">
    <citation type="submission" date="2016-10" db="EMBL/GenBank/DDBJ databases">
        <authorList>
            <person name="de Groot N.N."/>
        </authorList>
    </citation>
    <scope>NUCLEOTIDE SEQUENCE [LARGE SCALE GENOMIC DNA]</scope>
    <source>
        <strain evidence="3 4">HLD2</strain>
    </source>
</reference>
<accession>A0A1G5QYE3</accession>
<dbReference type="Pfam" id="PF01738">
    <property type="entry name" value="DLH"/>
    <property type="match status" value="1"/>
</dbReference>
<dbReference type="RefSeq" id="WP_092998671.1">
    <property type="nucleotide sequence ID" value="NZ_FMWD01000011.1"/>
</dbReference>
<keyword evidence="4" id="KW-1185">Reference proteome</keyword>
<dbReference type="InterPro" id="IPR029058">
    <property type="entry name" value="AB_hydrolase_fold"/>
</dbReference>
<evidence type="ECO:0000313" key="4">
    <source>
        <dbReference type="Proteomes" id="UP000199648"/>
    </source>
</evidence>
<dbReference type="EMBL" id="FMWD01000011">
    <property type="protein sequence ID" value="SCZ66271.1"/>
    <property type="molecule type" value="Genomic_DNA"/>
</dbReference>
<gene>
    <name evidence="3" type="ORF">SAMN03097708_02938</name>
</gene>
<dbReference type="Gene3D" id="3.40.50.1820">
    <property type="entry name" value="alpha/beta hydrolase"/>
    <property type="match status" value="1"/>
</dbReference>
<protein>
    <recommendedName>
        <fullName evidence="2">Dienelactone hydrolase domain-containing protein</fullName>
    </recommendedName>
</protein>
<feature type="domain" description="Dienelactone hydrolase" evidence="2">
    <location>
        <begin position="69"/>
        <end position="183"/>
    </location>
</feature>
<name>A0A1G5QYE3_9GAMM</name>
<dbReference type="InterPro" id="IPR050261">
    <property type="entry name" value="FrsA_esterase"/>
</dbReference>
<dbReference type="OrthoDB" id="9771666at2"/>
<proteinExistence type="predicted"/>
<sequence length="211" mass="22570">MTDYRRVHLELLDDGHIEGRLYPAPGAQAAVIWVGGIGGGWDTPARGLYPTLATELTDNGIASLRLKFRNPREMEMGIEDVLAAVSYLYHEGFSRLALVGHSLGGAVVIRAAAEATEPVTTVVTLASQSRGAEPVVGRLGPECSLLLLHGDADKVLSSEASMALFRNAQEPKTLRIYPGAGHVLDEVAEEVHGEVKRWLLAALAGREGRSP</sequence>
<dbReference type="PANTHER" id="PTHR22946:SF9">
    <property type="entry name" value="POLYKETIDE TRANSFERASE AF380"/>
    <property type="match status" value="1"/>
</dbReference>
<dbReference type="InterPro" id="IPR002925">
    <property type="entry name" value="Dienelactn_hydro"/>
</dbReference>
<evidence type="ECO:0000313" key="3">
    <source>
        <dbReference type="EMBL" id="SCZ66271.1"/>
    </source>
</evidence>